<feature type="domain" description="Elongation factor EFG" evidence="6">
    <location>
        <begin position="203"/>
        <end position="290"/>
    </location>
</feature>
<dbReference type="SUPFAM" id="SSF54211">
    <property type="entry name" value="Ribosomal protein S5 domain 2-like"/>
    <property type="match status" value="1"/>
</dbReference>
<keyword evidence="4" id="KW-0342">GTP-binding</keyword>
<evidence type="ECO:0000256" key="1">
    <source>
        <dbReference type="ARBA" id="ARBA00022741"/>
    </source>
</evidence>
<dbReference type="InterPro" id="IPR005517">
    <property type="entry name" value="Transl_elong_EFG/EF2_IV"/>
</dbReference>
<evidence type="ECO:0000256" key="5">
    <source>
        <dbReference type="ARBA" id="ARBA00024731"/>
    </source>
</evidence>
<dbReference type="Gene3D" id="3.30.230.10">
    <property type="match status" value="1"/>
</dbReference>
<evidence type="ECO:0000256" key="4">
    <source>
        <dbReference type="ARBA" id="ARBA00023134"/>
    </source>
</evidence>
<evidence type="ECO:0000313" key="8">
    <source>
        <dbReference type="EMBL" id="CDX52212.1"/>
    </source>
</evidence>
<dbReference type="InterPro" id="IPR014721">
    <property type="entry name" value="Ribsml_uS5_D2-typ_fold_subgr"/>
</dbReference>
<dbReference type="SMART" id="SM00889">
    <property type="entry name" value="EFG_IV"/>
    <property type="match status" value="1"/>
</dbReference>
<gene>
    <name evidence="8" type="ORF">MPL1032_140269</name>
</gene>
<dbReference type="GO" id="GO:0005525">
    <property type="term" value="F:GTP binding"/>
    <property type="evidence" value="ECO:0007669"/>
    <property type="project" value="UniProtKB-KW"/>
</dbReference>
<feature type="domain" description="Translation elongation factor EFG/EF2" evidence="7">
    <location>
        <begin position="83"/>
        <end position="201"/>
    </location>
</feature>
<keyword evidence="1" id="KW-0547">Nucleotide-binding</keyword>
<dbReference type="PANTHER" id="PTHR43261">
    <property type="entry name" value="TRANSLATION ELONGATION FACTOR G-RELATED"/>
    <property type="match status" value="1"/>
</dbReference>
<dbReference type="Gene3D" id="3.30.70.870">
    <property type="entry name" value="Elongation Factor G (Translational Gtpase), domain 3"/>
    <property type="match status" value="1"/>
</dbReference>
<dbReference type="EMBL" id="CCND01000006">
    <property type="protein sequence ID" value="CDX52212.1"/>
    <property type="molecule type" value="Genomic_DNA"/>
</dbReference>
<dbReference type="FunFam" id="3.30.70.240:FF:000001">
    <property type="entry name" value="Elongation factor G"/>
    <property type="match status" value="1"/>
</dbReference>
<dbReference type="InterPro" id="IPR041095">
    <property type="entry name" value="EFG_II"/>
</dbReference>
<dbReference type="Pfam" id="PF14492">
    <property type="entry name" value="EFG_III"/>
    <property type="match status" value="1"/>
</dbReference>
<dbReference type="GO" id="GO:0003746">
    <property type="term" value="F:translation elongation factor activity"/>
    <property type="evidence" value="ECO:0007669"/>
    <property type="project" value="UniProtKB-KW"/>
</dbReference>
<dbReference type="InterPro" id="IPR009022">
    <property type="entry name" value="EFG_III"/>
</dbReference>
<dbReference type="InterPro" id="IPR000640">
    <property type="entry name" value="EFG_V-like"/>
</dbReference>
<dbReference type="SUPFAM" id="SSF54980">
    <property type="entry name" value="EF-G C-terminal domain-like"/>
    <property type="match status" value="2"/>
</dbReference>
<evidence type="ECO:0000256" key="3">
    <source>
        <dbReference type="ARBA" id="ARBA00022917"/>
    </source>
</evidence>
<dbReference type="AlphaFoldDB" id="A0A0K2VSL4"/>
<reference evidence="9" key="1">
    <citation type="submission" date="2014-08" db="EMBL/GenBank/DDBJ databases">
        <authorList>
            <person name="Edwards T."/>
        </authorList>
    </citation>
    <scope>NUCLEOTIDE SEQUENCE [LARGE SCALE GENOMIC DNA]</scope>
</reference>
<proteinExistence type="predicted"/>
<sequence length="299" mass="32942">MMKISGAPWPLLQLAIEPKSRADEKMFRAALAKLAEERSDFEVKRDEESGQTIIAAMNELDLDIIFYRLTREFNVAVNVGAPQVAYRETITHAREQDYTHKRLFAGQGQFARVKVLFEPNGHNPDFMFVSRVPDGAFPGDYAAAVEKGVRSILVAGPYAGFPMIGIKATLVDATCHDSDSSPSAFEVASRACFKEAAPSLGVQLLEPIMKVEVVTPENYLIGIVGDLHGRRGLVKSRTSHGEAIIVNAMVPLATMFKYVENLRSMSRDRATYAMQFDHYAPVPRADRDPPPPPAVAAYG</sequence>
<organism evidence="8 9">
    <name type="scientific">Mesorhizobium plurifarium</name>
    <dbReference type="NCBI Taxonomy" id="69974"/>
    <lineage>
        <taxon>Bacteria</taxon>
        <taxon>Pseudomonadati</taxon>
        <taxon>Pseudomonadota</taxon>
        <taxon>Alphaproteobacteria</taxon>
        <taxon>Hyphomicrobiales</taxon>
        <taxon>Phyllobacteriaceae</taxon>
        <taxon>Mesorhizobium</taxon>
    </lineage>
</organism>
<name>A0A0K2VSL4_MESPL</name>
<evidence type="ECO:0000256" key="2">
    <source>
        <dbReference type="ARBA" id="ARBA00022768"/>
    </source>
</evidence>
<keyword evidence="2 8" id="KW-0251">Elongation factor</keyword>
<dbReference type="SMART" id="SM00838">
    <property type="entry name" value="EFG_C"/>
    <property type="match status" value="1"/>
</dbReference>
<keyword evidence="3" id="KW-0648">Protein biosynthesis</keyword>
<dbReference type="GO" id="GO:0032790">
    <property type="term" value="P:ribosome disassembly"/>
    <property type="evidence" value="ECO:0007669"/>
    <property type="project" value="TreeGrafter"/>
</dbReference>
<dbReference type="Gene3D" id="3.30.70.240">
    <property type="match status" value="1"/>
</dbReference>
<protein>
    <submittedName>
        <fullName evidence="8">Protein chain elongation factor EF-G, GTP-binding</fullName>
    </submittedName>
</protein>
<comment type="function">
    <text evidence="5">Catalyzes the GTP-dependent ribosomal translocation step during translation elongation. During this step, the ribosome changes from the pre-translocational (PRE) to the post-translocational (POST) state as the newly formed A-site-bound peptidyl-tRNA and P-site-bound deacylated tRNA move to the P and E sites, respectively. Catalyzes the coordinated movement of the two tRNA molecules, the mRNA and conformational changes in the ribosome.</text>
</comment>
<dbReference type="Pfam" id="PF03764">
    <property type="entry name" value="EFG_IV"/>
    <property type="match status" value="1"/>
</dbReference>
<dbReference type="CDD" id="cd16262">
    <property type="entry name" value="EFG_III"/>
    <property type="match status" value="1"/>
</dbReference>
<dbReference type="InterPro" id="IPR035649">
    <property type="entry name" value="EFG_V"/>
</dbReference>
<dbReference type="CDD" id="cd03713">
    <property type="entry name" value="EFG_mtEFG_C"/>
    <property type="match status" value="1"/>
</dbReference>
<dbReference type="InterPro" id="IPR035647">
    <property type="entry name" value="EFG_III/V"/>
</dbReference>
<evidence type="ECO:0000259" key="7">
    <source>
        <dbReference type="SMART" id="SM00889"/>
    </source>
</evidence>
<dbReference type="InterPro" id="IPR020568">
    <property type="entry name" value="Ribosomal_Su5_D2-typ_SF"/>
</dbReference>
<accession>A0A0K2VSL4</accession>
<evidence type="ECO:0000313" key="9">
    <source>
        <dbReference type="Proteomes" id="UP000182888"/>
    </source>
</evidence>
<dbReference type="Proteomes" id="UP000182888">
    <property type="component" value="Unassembled WGS sequence"/>
</dbReference>
<evidence type="ECO:0000259" key="6">
    <source>
        <dbReference type="SMART" id="SM00838"/>
    </source>
</evidence>
<dbReference type="GO" id="GO:0017111">
    <property type="term" value="F:ribonucleoside triphosphate phosphatase activity"/>
    <property type="evidence" value="ECO:0007669"/>
    <property type="project" value="UniProtKB-ARBA"/>
</dbReference>
<dbReference type="PANTHER" id="PTHR43261:SF1">
    <property type="entry name" value="RIBOSOME-RELEASING FACTOR 2, MITOCHONDRIAL"/>
    <property type="match status" value="1"/>
</dbReference>
<dbReference type="Pfam" id="PF00679">
    <property type="entry name" value="EFG_C"/>
    <property type="match status" value="1"/>
</dbReference>